<feature type="region of interest" description="Disordered" evidence="1">
    <location>
        <begin position="178"/>
        <end position="198"/>
    </location>
</feature>
<dbReference type="AlphaFoldDB" id="A0A225VH05"/>
<feature type="domain" description="DUF6570" evidence="3">
    <location>
        <begin position="31"/>
        <end position="155"/>
    </location>
</feature>
<evidence type="ECO:0000259" key="2">
    <source>
        <dbReference type="Pfam" id="PF14214"/>
    </source>
</evidence>
<accession>A0A225VH05</accession>
<feature type="domain" description="Helitron helicase-like" evidence="2">
    <location>
        <begin position="314"/>
        <end position="539"/>
    </location>
</feature>
<dbReference type="Proteomes" id="UP000198211">
    <property type="component" value="Unassembled WGS sequence"/>
</dbReference>
<protein>
    <submittedName>
        <fullName evidence="4">Uncharacterized protein</fullName>
    </submittedName>
</protein>
<gene>
    <name evidence="4" type="ORF">PHMEG_00023998</name>
</gene>
<evidence type="ECO:0000313" key="4">
    <source>
        <dbReference type="EMBL" id="OWZ04148.1"/>
    </source>
</evidence>
<evidence type="ECO:0000256" key="1">
    <source>
        <dbReference type="SAM" id="MobiDB-lite"/>
    </source>
</evidence>
<dbReference type="EMBL" id="NBNE01005124">
    <property type="protein sequence ID" value="OWZ04148.1"/>
    <property type="molecule type" value="Genomic_DNA"/>
</dbReference>
<dbReference type="Pfam" id="PF20209">
    <property type="entry name" value="DUF6570"/>
    <property type="match status" value="1"/>
</dbReference>
<dbReference type="InterPro" id="IPR025476">
    <property type="entry name" value="Helitron_helicase-like"/>
</dbReference>
<dbReference type="OrthoDB" id="432234at2759"/>
<reference evidence="5" key="1">
    <citation type="submission" date="2017-03" db="EMBL/GenBank/DDBJ databases">
        <title>Phytopthora megakarya and P. palmivora, two closely related causual agents of cacao black pod achieved similar genome size and gene model numbers by different mechanisms.</title>
        <authorList>
            <person name="Ali S."/>
            <person name="Shao J."/>
            <person name="Larry D.J."/>
            <person name="Kronmiller B."/>
            <person name="Shen D."/>
            <person name="Strem M.D."/>
            <person name="Melnick R.L."/>
            <person name="Guiltinan M.J."/>
            <person name="Tyler B.M."/>
            <person name="Meinhardt L.W."/>
            <person name="Bailey B.A."/>
        </authorList>
    </citation>
    <scope>NUCLEOTIDE SEQUENCE [LARGE SCALE GENOMIC DNA]</scope>
    <source>
        <strain evidence="5">zdho120</strain>
    </source>
</reference>
<proteinExistence type="predicted"/>
<organism evidence="4 5">
    <name type="scientific">Phytophthora megakarya</name>
    <dbReference type="NCBI Taxonomy" id="4795"/>
    <lineage>
        <taxon>Eukaryota</taxon>
        <taxon>Sar</taxon>
        <taxon>Stramenopiles</taxon>
        <taxon>Oomycota</taxon>
        <taxon>Peronosporomycetes</taxon>
        <taxon>Peronosporales</taxon>
        <taxon>Peronosporaceae</taxon>
        <taxon>Phytophthora</taxon>
    </lineage>
</organism>
<feature type="non-terminal residue" evidence="4">
    <location>
        <position position="778"/>
    </location>
</feature>
<comment type="caution">
    <text evidence="4">The sequence shown here is derived from an EMBL/GenBank/DDBJ whole genome shotgun (WGS) entry which is preliminary data.</text>
</comment>
<sequence>MDSTNGFVIPSDERLAEIKQKAINGSKFPQKPVDSIANGNYIGHLPRRFQVMTRTDEQAVALVLPCVSLSVVTGGPCHTIKSHHYIVRNTEGPIVDMLPRDLSCRVRVTMVGHMTKRQAIACKKRYQLNLSLCRKVLSFLYLNHREYQQQVQPDKEGSATTTRVLLAWLSTEQRERVSGGSNVPLRGASNDAPGQSTGVILDNTSVLDEVSVRDGVSETMRDESTYSMFGSTIAEGEDLALEDTWIAASSVLVSTPQPDYVDLVVRKSTDYVPMTKWAVCTRMFPTLFPAGSGGPTEERDKYMSVRRWILRCLRIHGHRFEKHYAFMLLAFDFLAFENARRTLYVRMDVKRQALKAAEVKRSTVLEAIKYFRHMADCKAKGIKPQPPTPSVHEVVELRKGLRVPESAFYGSNIGRMRARHDLFGMLKRFGPMQIFFTISPDSAGTYAISIKSGEIPKAVVDEANTLLAPNRAERKRIAASYPVECARYFLRVVNTVIEVLFGWDRKRNRPKRGGGIFGVVRAFGASAETQLAGDLHAHFAVWLHGFPTTSEKFREALETDAEFHSRFIRLVDTVLSSKPPSLVNEVQCVRCKRDDTIEPVVPGVDAFRRPATGTSPPVTAICRECGEVFRDKDIIDASIQALAQSEDGTMNQQWIDFQKCRPPLDGEIGAVATSILVRDTQVHYWNHCKSCFKKTVRTPKGIVCRFLKPEGVQLTSTCIGTDNRLHLHRPIGCEYVNAFNDVVMTSMKCNHDAQFVLSSGAKDTAAYIVKYCFKRQNP</sequence>
<evidence type="ECO:0000313" key="5">
    <source>
        <dbReference type="Proteomes" id="UP000198211"/>
    </source>
</evidence>
<dbReference type="Pfam" id="PF14214">
    <property type="entry name" value="Helitron_like_N"/>
    <property type="match status" value="1"/>
</dbReference>
<dbReference type="InterPro" id="IPR046700">
    <property type="entry name" value="DUF6570"/>
</dbReference>
<name>A0A225VH05_9STRA</name>
<evidence type="ECO:0000259" key="3">
    <source>
        <dbReference type="Pfam" id="PF20209"/>
    </source>
</evidence>
<keyword evidence="5" id="KW-1185">Reference proteome</keyword>